<evidence type="ECO:0000313" key="1">
    <source>
        <dbReference type="EMBL" id="EYR64651.1"/>
    </source>
</evidence>
<protein>
    <submittedName>
        <fullName evidence="1">Uncharacterized protein</fullName>
    </submittedName>
</protein>
<proteinExistence type="predicted"/>
<organism evidence="1 2">
    <name type="scientific">Actinotalea ferrariae CF5-4</name>
    <dbReference type="NCBI Taxonomy" id="948458"/>
    <lineage>
        <taxon>Bacteria</taxon>
        <taxon>Bacillati</taxon>
        <taxon>Actinomycetota</taxon>
        <taxon>Actinomycetes</taxon>
        <taxon>Micrococcales</taxon>
        <taxon>Cellulomonadaceae</taxon>
        <taxon>Actinotalea</taxon>
    </lineage>
</organism>
<dbReference type="Pfam" id="PF25595">
    <property type="entry name" value="Phage_TTP_16"/>
    <property type="match status" value="1"/>
</dbReference>
<dbReference type="InterPro" id="IPR058009">
    <property type="entry name" value="TTP_Phage_16"/>
</dbReference>
<dbReference type="OrthoDB" id="3629220at2"/>
<dbReference type="Proteomes" id="UP000019753">
    <property type="component" value="Unassembled WGS sequence"/>
</dbReference>
<comment type="caution">
    <text evidence="1">The sequence shown here is derived from an EMBL/GenBank/DDBJ whole genome shotgun (WGS) entry which is preliminary data.</text>
</comment>
<sequence>MVATPMPTTERFFAPEISKVYIATTMADYTQPTRVELNASTDVTAEIAGVTGWSVTSAMIVTPDWGSRFTRQIGGRTSAEASSITFYADLEGQDIRTILARGDKVKVVFADQGDVAGLPADIFDTEVTSLGKVRTNADGALTITVNFAIKSVPAEDVPLPAAA</sequence>
<gene>
    <name evidence="1" type="ORF">N866_07185</name>
</gene>
<reference evidence="1 2" key="1">
    <citation type="submission" date="2014-01" db="EMBL/GenBank/DDBJ databases">
        <title>Actinotalea ferrariae CF5-4.</title>
        <authorList>
            <person name="Chen F."/>
            <person name="Li Y."/>
            <person name="Wang G."/>
        </authorList>
    </citation>
    <scope>NUCLEOTIDE SEQUENCE [LARGE SCALE GENOMIC DNA]</scope>
    <source>
        <strain evidence="1 2">CF5-4</strain>
    </source>
</reference>
<dbReference type="AlphaFoldDB" id="A0A021VU20"/>
<dbReference type="RefSeq" id="WP_034222711.1">
    <property type="nucleotide sequence ID" value="NZ_AXCW01000022.1"/>
</dbReference>
<name>A0A021VU20_9CELL</name>
<accession>A0A021VU20</accession>
<evidence type="ECO:0000313" key="2">
    <source>
        <dbReference type="Proteomes" id="UP000019753"/>
    </source>
</evidence>
<dbReference type="EMBL" id="AXCW01000022">
    <property type="protein sequence ID" value="EYR64651.1"/>
    <property type="molecule type" value="Genomic_DNA"/>
</dbReference>
<keyword evidence="2" id="KW-1185">Reference proteome</keyword>